<evidence type="ECO:0000256" key="1">
    <source>
        <dbReference type="ARBA" id="ARBA00001946"/>
    </source>
</evidence>
<dbReference type="PROSITE" id="PS50887">
    <property type="entry name" value="GGDEF"/>
    <property type="match status" value="1"/>
</dbReference>
<dbReference type="NCBIfam" id="TIGR00254">
    <property type="entry name" value="GGDEF"/>
    <property type="match status" value="1"/>
</dbReference>
<accession>A0A0M0I3K7</accession>
<dbReference type="PATRIC" id="fig|171383.3.peg.1329"/>
<dbReference type="SUPFAM" id="SSF55785">
    <property type="entry name" value="PYP-like sensor domain (PAS domain)"/>
    <property type="match status" value="1"/>
</dbReference>
<evidence type="ECO:0000256" key="2">
    <source>
        <dbReference type="ARBA" id="ARBA00012528"/>
    </source>
</evidence>
<dbReference type="Pfam" id="PF08448">
    <property type="entry name" value="PAS_4"/>
    <property type="match status" value="1"/>
</dbReference>
<sequence>MIHMVFDAVPEPTYLLDKSGTYIDAWGGKNTKCHHNPEVLIGLTQQQVLPSETAERFCQIIVDVIESGQATELEYSLDPKEIPCFEGIDGPTEPQYFSAFVIPLPNAPFVLWTVRNITEYKLALEQFAHQQAELEKLTYKDHLTQLYNRYALDSLLPAAFDSTKAQDTSSAILMIDIDCFKQFNDYYGHLRGDDALKTVANAILTWATPQDLCFRYGGDEFLIYMTGVSQAESYYRAERLRQAILGLNISHSGSSVAEQLTITIGMQFCASVTREESAEQIVAIADKALFFAKNRQRGSIHQLNEQR</sequence>
<evidence type="ECO:0000256" key="3">
    <source>
        <dbReference type="ARBA" id="ARBA00034247"/>
    </source>
</evidence>
<keyword evidence="6" id="KW-1185">Reference proteome</keyword>
<dbReference type="Gene3D" id="3.30.70.270">
    <property type="match status" value="1"/>
</dbReference>
<dbReference type="OrthoDB" id="9812260at2"/>
<reference evidence="6" key="1">
    <citation type="submission" date="2015-08" db="EMBL/GenBank/DDBJ databases">
        <title>Vibrio galatheae sp. nov., a novel member of the Vibrionaceae family isolated from the Solomon Islands.</title>
        <authorList>
            <person name="Giubergia S."/>
            <person name="Machado H."/>
            <person name="Mateiu R.V."/>
            <person name="Gram L."/>
        </authorList>
    </citation>
    <scope>NUCLEOTIDE SEQUENCE [LARGE SCALE GENOMIC DNA]</scope>
    <source>
        <strain evidence="6">DSM 19134</strain>
    </source>
</reference>
<dbReference type="FunFam" id="3.30.70.270:FF:000001">
    <property type="entry name" value="Diguanylate cyclase domain protein"/>
    <property type="match status" value="1"/>
</dbReference>
<dbReference type="CDD" id="cd01949">
    <property type="entry name" value="GGDEF"/>
    <property type="match status" value="1"/>
</dbReference>
<dbReference type="InterPro" id="IPR013656">
    <property type="entry name" value="PAS_4"/>
</dbReference>
<dbReference type="GO" id="GO:1902201">
    <property type="term" value="P:negative regulation of bacterial-type flagellum-dependent cell motility"/>
    <property type="evidence" value="ECO:0007669"/>
    <property type="project" value="TreeGrafter"/>
</dbReference>
<dbReference type="Proteomes" id="UP000037530">
    <property type="component" value="Unassembled WGS sequence"/>
</dbReference>
<dbReference type="STRING" id="171383.AKJ31_06420"/>
<name>A0A0M0I3K7_9VIBR</name>
<dbReference type="SMART" id="SM00267">
    <property type="entry name" value="GGDEF"/>
    <property type="match status" value="1"/>
</dbReference>
<dbReference type="GO" id="GO:0005886">
    <property type="term" value="C:plasma membrane"/>
    <property type="evidence" value="ECO:0007669"/>
    <property type="project" value="TreeGrafter"/>
</dbReference>
<dbReference type="InterPro" id="IPR050469">
    <property type="entry name" value="Diguanylate_Cyclase"/>
</dbReference>
<dbReference type="InterPro" id="IPR000160">
    <property type="entry name" value="GGDEF_dom"/>
</dbReference>
<organism evidence="5 6">
    <name type="scientific">Vibrio hepatarius</name>
    <dbReference type="NCBI Taxonomy" id="171383"/>
    <lineage>
        <taxon>Bacteria</taxon>
        <taxon>Pseudomonadati</taxon>
        <taxon>Pseudomonadota</taxon>
        <taxon>Gammaproteobacteria</taxon>
        <taxon>Vibrionales</taxon>
        <taxon>Vibrionaceae</taxon>
        <taxon>Vibrio</taxon>
        <taxon>Vibrio oreintalis group</taxon>
    </lineage>
</organism>
<protein>
    <recommendedName>
        <fullName evidence="2">diguanylate cyclase</fullName>
        <ecNumber evidence="2">2.7.7.65</ecNumber>
    </recommendedName>
</protein>
<dbReference type="PANTHER" id="PTHR45138:SF9">
    <property type="entry name" value="DIGUANYLATE CYCLASE DGCM-RELATED"/>
    <property type="match status" value="1"/>
</dbReference>
<dbReference type="SUPFAM" id="SSF55073">
    <property type="entry name" value="Nucleotide cyclase"/>
    <property type="match status" value="1"/>
</dbReference>
<dbReference type="AlphaFoldDB" id="A0A0M0I3K7"/>
<evidence type="ECO:0000313" key="5">
    <source>
        <dbReference type="EMBL" id="KOO08697.1"/>
    </source>
</evidence>
<dbReference type="InterPro" id="IPR029787">
    <property type="entry name" value="Nucleotide_cyclase"/>
</dbReference>
<dbReference type="Gene3D" id="3.30.450.20">
    <property type="entry name" value="PAS domain"/>
    <property type="match status" value="1"/>
</dbReference>
<dbReference type="Pfam" id="PF00990">
    <property type="entry name" value="GGDEF"/>
    <property type="match status" value="1"/>
</dbReference>
<comment type="caution">
    <text evidence="5">The sequence shown here is derived from an EMBL/GenBank/DDBJ whole genome shotgun (WGS) entry which is preliminary data.</text>
</comment>
<feature type="domain" description="GGDEF" evidence="4">
    <location>
        <begin position="168"/>
        <end position="305"/>
    </location>
</feature>
<evidence type="ECO:0000259" key="4">
    <source>
        <dbReference type="PROSITE" id="PS50887"/>
    </source>
</evidence>
<dbReference type="PANTHER" id="PTHR45138">
    <property type="entry name" value="REGULATORY COMPONENTS OF SENSORY TRANSDUCTION SYSTEM"/>
    <property type="match status" value="1"/>
</dbReference>
<dbReference type="GO" id="GO:0043709">
    <property type="term" value="P:cell adhesion involved in single-species biofilm formation"/>
    <property type="evidence" value="ECO:0007669"/>
    <property type="project" value="TreeGrafter"/>
</dbReference>
<dbReference type="EMBL" id="LHPI01000003">
    <property type="protein sequence ID" value="KOO08697.1"/>
    <property type="molecule type" value="Genomic_DNA"/>
</dbReference>
<dbReference type="InterPro" id="IPR043128">
    <property type="entry name" value="Rev_trsase/Diguanyl_cyclase"/>
</dbReference>
<comment type="cofactor">
    <cofactor evidence="1">
        <name>Mg(2+)</name>
        <dbReference type="ChEBI" id="CHEBI:18420"/>
    </cofactor>
</comment>
<dbReference type="GO" id="GO:0052621">
    <property type="term" value="F:diguanylate cyclase activity"/>
    <property type="evidence" value="ECO:0007669"/>
    <property type="project" value="UniProtKB-EC"/>
</dbReference>
<dbReference type="EC" id="2.7.7.65" evidence="2"/>
<proteinExistence type="predicted"/>
<gene>
    <name evidence="5" type="ORF">AKJ31_06420</name>
</gene>
<dbReference type="InterPro" id="IPR035965">
    <property type="entry name" value="PAS-like_dom_sf"/>
</dbReference>
<evidence type="ECO:0000313" key="6">
    <source>
        <dbReference type="Proteomes" id="UP000037530"/>
    </source>
</evidence>
<comment type="catalytic activity">
    <reaction evidence="3">
        <text>2 GTP = 3',3'-c-di-GMP + 2 diphosphate</text>
        <dbReference type="Rhea" id="RHEA:24898"/>
        <dbReference type="ChEBI" id="CHEBI:33019"/>
        <dbReference type="ChEBI" id="CHEBI:37565"/>
        <dbReference type="ChEBI" id="CHEBI:58805"/>
        <dbReference type="EC" id="2.7.7.65"/>
    </reaction>
</comment>